<dbReference type="PROSITE" id="PS50878">
    <property type="entry name" value="RT_POL"/>
    <property type="match status" value="1"/>
</dbReference>
<dbReference type="InterPro" id="IPR000477">
    <property type="entry name" value="RT_dom"/>
</dbReference>
<accession>A0A0A9BMP3</accession>
<dbReference type="SUPFAM" id="SSF56672">
    <property type="entry name" value="DNA/RNA polymerases"/>
    <property type="match status" value="1"/>
</dbReference>
<reference evidence="2" key="2">
    <citation type="journal article" date="2015" name="Data Brief">
        <title>Shoot transcriptome of the giant reed, Arundo donax.</title>
        <authorList>
            <person name="Barrero R.A."/>
            <person name="Guerrero F.D."/>
            <person name="Moolhuijzen P."/>
            <person name="Goolsby J.A."/>
            <person name="Tidwell J."/>
            <person name="Bellgard S.E."/>
            <person name="Bellgard M.I."/>
        </authorList>
    </citation>
    <scope>NUCLEOTIDE SEQUENCE</scope>
    <source>
        <tissue evidence="2">Shoot tissue taken approximately 20 cm above the soil surface</tissue>
    </source>
</reference>
<dbReference type="EMBL" id="GBRH01233299">
    <property type="protein sequence ID" value="JAD64596.1"/>
    <property type="molecule type" value="Transcribed_RNA"/>
</dbReference>
<dbReference type="InterPro" id="IPR043502">
    <property type="entry name" value="DNA/RNA_pol_sf"/>
</dbReference>
<reference evidence="2" key="1">
    <citation type="submission" date="2014-09" db="EMBL/GenBank/DDBJ databases">
        <authorList>
            <person name="Magalhaes I.L.F."/>
            <person name="Oliveira U."/>
            <person name="Santos F.R."/>
            <person name="Vidigal T.H.D.A."/>
            <person name="Brescovit A.D."/>
            <person name="Santos A.J."/>
        </authorList>
    </citation>
    <scope>NUCLEOTIDE SEQUENCE</scope>
    <source>
        <tissue evidence="2">Shoot tissue taken approximately 20 cm above the soil surface</tissue>
    </source>
</reference>
<organism evidence="2">
    <name type="scientific">Arundo donax</name>
    <name type="common">Giant reed</name>
    <name type="synonym">Donax arundinaceus</name>
    <dbReference type="NCBI Taxonomy" id="35708"/>
    <lineage>
        <taxon>Eukaryota</taxon>
        <taxon>Viridiplantae</taxon>
        <taxon>Streptophyta</taxon>
        <taxon>Embryophyta</taxon>
        <taxon>Tracheophyta</taxon>
        <taxon>Spermatophyta</taxon>
        <taxon>Magnoliopsida</taxon>
        <taxon>Liliopsida</taxon>
        <taxon>Poales</taxon>
        <taxon>Poaceae</taxon>
        <taxon>PACMAD clade</taxon>
        <taxon>Arundinoideae</taxon>
        <taxon>Arundineae</taxon>
        <taxon>Arundo</taxon>
    </lineage>
</organism>
<sequence>MPGILLELDFERLYDNVHFDFLEEVLILKGFTDKWIQWMKKLLQGGSENVMVNGKPGPYFETQKGLRQGHPLSPLLFSLVLNALSAMLNRGKEKNVLEGLAAYFTHKGC</sequence>
<name>A0A0A9BMP3_ARUDO</name>
<dbReference type="AlphaFoldDB" id="A0A0A9BMP3"/>
<evidence type="ECO:0000313" key="2">
    <source>
        <dbReference type="EMBL" id="JAD64596.1"/>
    </source>
</evidence>
<protein>
    <recommendedName>
        <fullName evidence="1">Reverse transcriptase domain-containing protein</fullName>
    </recommendedName>
</protein>
<evidence type="ECO:0000259" key="1">
    <source>
        <dbReference type="PROSITE" id="PS50878"/>
    </source>
</evidence>
<dbReference type="PANTHER" id="PTHR19446">
    <property type="entry name" value="REVERSE TRANSCRIPTASES"/>
    <property type="match status" value="1"/>
</dbReference>
<proteinExistence type="predicted"/>
<dbReference type="Pfam" id="PF00078">
    <property type="entry name" value="RVT_1"/>
    <property type="match status" value="1"/>
</dbReference>
<feature type="domain" description="Reverse transcriptase" evidence="1">
    <location>
        <begin position="1"/>
        <end position="109"/>
    </location>
</feature>